<dbReference type="AlphaFoldDB" id="A0A8H7W5C8"/>
<proteinExistence type="predicted"/>
<evidence type="ECO:0000313" key="4">
    <source>
        <dbReference type="Proteomes" id="UP000664132"/>
    </source>
</evidence>
<dbReference type="Gene3D" id="3.20.20.70">
    <property type="entry name" value="Aldolase class I"/>
    <property type="match status" value="1"/>
</dbReference>
<evidence type="ECO:0000256" key="1">
    <source>
        <dbReference type="ARBA" id="ARBA00001917"/>
    </source>
</evidence>
<reference evidence="3" key="1">
    <citation type="submission" date="2021-02" db="EMBL/GenBank/DDBJ databases">
        <title>Genome sequence Cadophora malorum strain M34.</title>
        <authorList>
            <person name="Stefanovic E."/>
            <person name="Vu D."/>
            <person name="Scully C."/>
            <person name="Dijksterhuis J."/>
            <person name="Roader J."/>
            <person name="Houbraken J."/>
        </authorList>
    </citation>
    <scope>NUCLEOTIDE SEQUENCE</scope>
    <source>
        <strain evidence="3">M34</strain>
    </source>
</reference>
<accession>A0A8H7W5C8</accession>
<dbReference type="Proteomes" id="UP000664132">
    <property type="component" value="Unassembled WGS sequence"/>
</dbReference>
<dbReference type="EMBL" id="JAFJYH010000473">
    <property type="protein sequence ID" value="KAG4411464.1"/>
    <property type="molecule type" value="Genomic_DNA"/>
</dbReference>
<protein>
    <recommendedName>
        <fullName evidence="2">FMN-dependent dehydrogenase domain-containing protein</fullName>
    </recommendedName>
</protein>
<feature type="domain" description="FMN-dependent dehydrogenase" evidence="2">
    <location>
        <begin position="31"/>
        <end position="95"/>
    </location>
</feature>
<gene>
    <name evidence="3" type="ORF">IFR04_015403</name>
</gene>
<name>A0A8H7W5C8_9HELO</name>
<dbReference type="Pfam" id="PF01070">
    <property type="entry name" value="FMN_dh"/>
    <property type="match status" value="1"/>
</dbReference>
<dbReference type="InterPro" id="IPR013785">
    <property type="entry name" value="Aldolase_TIM"/>
</dbReference>
<dbReference type="SUPFAM" id="SSF51395">
    <property type="entry name" value="FMN-linked oxidoreductases"/>
    <property type="match status" value="1"/>
</dbReference>
<keyword evidence="4" id="KW-1185">Reference proteome</keyword>
<organism evidence="3 4">
    <name type="scientific">Cadophora malorum</name>
    <dbReference type="NCBI Taxonomy" id="108018"/>
    <lineage>
        <taxon>Eukaryota</taxon>
        <taxon>Fungi</taxon>
        <taxon>Dikarya</taxon>
        <taxon>Ascomycota</taxon>
        <taxon>Pezizomycotina</taxon>
        <taxon>Leotiomycetes</taxon>
        <taxon>Helotiales</taxon>
        <taxon>Ploettnerulaceae</taxon>
        <taxon>Cadophora</taxon>
    </lineage>
</organism>
<sequence length="185" mass="20067">MPVPAKQKRRTAQHSGNVQSSLRDWFNTGYPALSTTVLGQKLSYLIAIALIGAQIISNTGGEIAVATAAAELNIPFTLSSATWTSFKDVSKANPSASQKWAETAGFTAHFVTSDPYAMGWRYIYMDNDYNPFLVADHVGVELGVTDPFGKNSAPNMVSMSRTISGKQQRNGQVFTRLAHHILGKT</sequence>
<dbReference type="GO" id="GO:0016491">
    <property type="term" value="F:oxidoreductase activity"/>
    <property type="evidence" value="ECO:0007669"/>
    <property type="project" value="InterPro"/>
</dbReference>
<comment type="cofactor">
    <cofactor evidence="1">
        <name>FMN</name>
        <dbReference type="ChEBI" id="CHEBI:58210"/>
    </cofactor>
</comment>
<evidence type="ECO:0000313" key="3">
    <source>
        <dbReference type="EMBL" id="KAG4411464.1"/>
    </source>
</evidence>
<dbReference type="InterPro" id="IPR000262">
    <property type="entry name" value="FMN-dep_DH"/>
</dbReference>
<evidence type="ECO:0000259" key="2">
    <source>
        <dbReference type="Pfam" id="PF01070"/>
    </source>
</evidence>
<comment type="caution">
    <text evidence="3">The sequence shown here is derived from an EMBL/GenBank/DDBJ whole genome shotgun (WGS) entry which is preliminary data.</text>
</comment>